<proteinExistence type="predicted"/>
<evidence type="ECO:0000313" key="3">
    <source>
        <dbReference type="Proteomes" id="UP000598997"/>
    </source>
</evidence>
<dbReference type="Proteomes" id="UP000598997">
    <property type="component" value="Unassembled WGS sequence"/>
</dbReference>
<name>A0A916YBE8_9SPHN</name>
<gene>
    <name evidence="2" type="ORF">GCM10010989_09640</name>
</gene>
<comment type="caution">
    <text evidence="2">The sequence shown here is derived from an EMBL/GenBank/DDBJ whole genome shotgun (WGS) entry which is preliminary data.</text>
</comment>
<sequence length="72" mass="7795">MVHAIDPAFDLGPQDSSQMHDGAVGCRQPGQFGNELGAPENLKEPIENWAKVESEATRKKWTSLTDIADGNS</sequence>
<keyword evidence="3" id="KW-1185">Reference proteome</keyword>
<feature type="region of interest" description="Disordered" evidence="1">
    <location>
        <begin position="1"/>
        <end position="42"/>
    </location>
</feature>
<accession>A0A916YBE8</accession>
<evidence type="ECO:0000256" key="1">
    <source>
        <dbReference type="SAM" id="MobiDB-lite"/>
    </source>
</evidence>
<dbReference type="AlphaFoldDB" id="A0A916YBE8"/>
<evidence type="ECO:0000313" key="2">
    <source>
        <dbReference type="EMBL" id="GGD37557.1"/>
    </source>
</evidence>
<reference evidence="2 3" key="1">
    <citation type="journal article" date="2014" name="Int. J. Syst. Evol. Microbiol.">
        <title>Complete genome sequence of Corynebacterium casei LMG S-19264T (=DSM 44701T), isolated from a smear-ripened cheese.</title>
        <authorList>
            <consortium name="US DOE Joint Genome Institute (JGI-PGF)"/>
            <person name="Walter F."/>
            <person name="Albersmeier A."/>
            <person name="Kalinowski J."/>
            <person name="Ruckert C."/>
        </authorList>
    </citation>
    <scope>NUCLEOTIDE SEQUENCE [LARGE SCALE GENOMIC DNA]</scope>
    <source>
        <strain evidence="2 3">CGMCC 1.15358</strain>
    </source>
</reference>
<dbReference type="EMBL" id="BMIO01000003">
    <property type="protein sequence ID" value="GGD37557.1"/>
    <property type="molecule type" value="Genomic_DNA"/>
</dbReference>
<protein>
    <submittedName>
        <fullName evidence="2">Uncharacterized protein</fullName>
    </submittedName>
</protein>
<organism evidence="2 3">
    <name type="scientific">Croceicoccus pelagius</name>
    <dbReference type="NCBI Taxonomy" id="1703341"/>
    <lineage>
        <taxon>Bacteria</taxon>
        <taxon>Pseudomonadati</taxon>
        <taxon>Pseudomonadota</taxon>
        <taxon>Alphaproteobacteria</taxon>
        <taxon>Sphingomonadales</taxon>
        <taxon>Erythrobacteraceae</taxon>
        <taxon>Croceicoccus</taxon>
    </lineage>
</organism>